<dbReference type="SUPFAM" id="SSF53067">
    <property type="entry name" value="Actin-like ATPase domain"/>
    <property type="match status" value="1"/>
</dbReference>
<protein>
    <submittedName>
        <fullName evidence="4">Decarbamoylnovobiocin carbamoyltransferase</fullName>
        <ecNumber evidence="4">2.1.3.12</ecNumber>
    </submittedName>
</protein>
<organism evidence="4 5">
    <name type="scientific">Candidatus Magnetaquiglobus chichijimensis</name>
    <dbReference type="NCBI Taxonomy" id="3141448"/>
    <lineage>
        <taxon>Bacteria</taxon>
        <taxon>Pseudomonadati</taxon>
        <taxon>Pseudomonadota</taxon>
        <taxon>Magnetococcia</taxon>
        <taxon>Magnetococcales</taxon>
        <taxon>Candidatus Magnetaquicoccaceae</taxon>
        <taxon>Candidatus Magnetaquiglobus</taxon>
    </lineage>
</organism>
<feature type="domain" description="Carbamoyltransferase" evidence="2">
    <location>
        <begin position="113"/>
        <end position="333"/>
    </location>
</feature>
<dbReference type="Pfam" id="PF02543">
    <property type="entry name" value="Carbam_trans_N"/>
    <property type="match status" value="2"/>
</dbReference>
<gene>
    <name evidence="4" type="primary">novN_1</name>
    <name evidence="4" type="ORF">SIID45300_00772</name>
</gene>
<sequence length="588" mass="65333">MSYNVLGISAHYHNAAVCLLRDGKLVAAAEEERFSRIKHDPSMPKGATRFCLRQAGLTMADIDCVAYYELPEKKLGRQLWMGLPGCDRRSDELARMDPKRAEREIRTILGFDGPIEWVEHHLAHAASAFHFSGFEEAAVLTVDGVGEWATTSYGHGAGQSLTLFEQVEFPNSIGLLYSTLTSYLGFKVNGGEYKVMGLAPYGKPVHVDAIRAMILPGEGGQYRLDMSYFDFLKSDRMYSDKLIETLGAPPRAPESDMGPFHMDIAHSLQVVLNELMIAKATWLHERVPSENLCMAGGVALNCVANGQVLTRGPFKNLFVQPASNDAGGALGAAAIAHVRRCEDPLPRARLRDVFLGPSYSNDEIARMLATTPLEYEDFRGRSEELFDRVAEAMDNGKVIGWFQGRMEFGPRALGGRSILADPRSPLMRDHINALVKKREAFRPFAPSVLEERMGDHFQLQSTSPFMLQTCPVHSTLDLPAITHVDNSARVQTVHAEENPRYHALLSAFHRRTGCPLVLNTSFNMRSEPIVCSPKNALSCFVRAGIDLLVLEDFLIDKNTIPSYWKQALEIVEGNQSASAITHRVYTFF</sequence>
<accession>A0ABQ0C6F8</accession>
<comment type="similarity">
    <text evidence="1">Belongs to the NodU/CmcH family.</text>
</comment>
<dbReference type="PANTHER" id="PTHR34847">
    <property type="entry name" value="NODULATION PROTEIN U"/>
    <property type="match status" value="1"/>
</dbReference>
<dbReference type="EMBL" id="BAAFGK010000002">
    <property type="protein sequence ID" value="GAB0056464.1"/>
    <property type="molecule type" value="Genomic_DNA"/>
</dbReference>
<dbReference type="PANTHER" id="PTHR34847:SF1">
    <property type="entry name" value="NODULATION PROTEIN U"/>
    <property type="match status" value="1"/>
</dbReference>
<dbReference type="InterPro" id="IPR043129">
    <property type="entry name" value="ATPase_NBD"/>
</dbReference>
<dbReference type="Gene3D" id="3.90.870.20">
    <property type="entry name" value="Carbamoyltransferase, C-terminal domain"/>
    <property type="match status" value="1"/>
</dbReference>
<dbReference type="Gene3D" id="3.30.420.40">
    <property type="match status" value="2"/>
</dbReference>
<feature type="domain" description="Carbamoyltransferase C-terminal" evidence="3">
    <location>
        <begin position="390"/>
        <end position="557"/>
    </location>
</feature>
<reference evidence="4 5" key="1">
    <citation type="submission" date="2024-09" db="EMBL/GenBank/DDBJ databases">
        <title>Draft genome sequence of Candidatus Magnetaquicoccaceae bacterium FCR-1.</title>
        <authorList>
            <person name="Shimoshige H."/>
            <person name="Shimamura S."/>
            <person name="Taoka A."/>
            <person name="Kobayashi H."/>
            <person name="Maekawa T."/>
        </authorList>
    </citation>
    <scope>NUCLEOTIDE SEQUENCE [LARGE SCALE GENOMIC DNA]</scope>
    <source>
        <strain evidence="4 5">FCR-1</strain>
    </source>
</reference>
<evidence type="ECO:0000256" key="1">
    <source>
        <dbReference type="ARBA" id="ARBA00006129"/>
    </source>
</evidence>
<dbReference type="InterPro" id="IPR038152">
    <property type="entry name" value="Carbam_trans_C_sf"/>
</dbReference>
<dbReference type="GO" id="GO:0016740">
    <property type="term" value="F:transferase activity"/>
    <property type="evidence" value="ECO:0007669"/>
    <property type="project" value="UniProtKB-KW"/>
</dbReference>
<evidence type="ECO:0000313" key="5">
    <source>
        <dbReference type="Proteomes" id="UP001628193"/>
    </source>
</evidence>
<dbReference type="Pfam" id="PF16861">
    <property type="entry name" value="Carbam_trans_C"/>
    <property type="match status" value="1"/>
</dbReference>
<evidence type="ECO:0000313" key="4">
    <source>
        <dbReference type="EMBL" id="GAB0056464.1"/>
    </source>
</evidence>
<keyword evidence="5" id="KW-1185">Reference proteome</keyword>
<feature type="domain" description="Carbamoyltransferase" evidence="2">
    <location>
        <begin position="5"/>
        <end position="72"/>
    </location>
</feature>
<dbReference type="EC" id="2.1.3.12" evidence="4"/>
<name>A0ABQ0C6F8_9PROT</name>
<dbReference type="CDD" id="cd24098">
    <property type="entry name" value="ASKHA_NBD_TobZ_N"/>
    <property type="match status" value="1"/>
</dbReference>
<proteinExistence type="inferred from homology"/>
<keyword evidence="4" id="KW-0808">Transferase</keyword>
<dbReference type="Proteomes" id="UP001628193">
    <property type="component" value="Unassembled WGS sequence"/>
</dbReference>
<dbReference type="InterPro" id="IPR003696">
    <property type="entry name" value="Carbtransf_dom"/>
</dbReference>
<dbReference type="InterPro" id="IPR051338">
    <property type="entry name" value="NodU/CmcH_Carbamoyltrnsfr"/>
</dbReference>
<comment type="caution">
    <text evidence="4">The sequence shown here is derived from an EMBL/GenBank/DDBJ whole genome shotgun (WGS) entry which is preliminary data.</text>
</comment>
<dbReference type="InterPro" id="IPR031730">
    <property type="entry name" value="Carbam_trans_C"/>
</dbReference>
<evidence type="ECO:0000259" key="3">
    <source>
        <dbReference type="Pfam" id="PF16861"/>
    </source>
</evidence>
<dbReference type="RefSeq" id="WP_420904172.1">
    <property type="nucleotide sequence ID" value="NZ_BAAFGK010000002.1"/>
</dbReference>
<evidence type="ECO:0000259" key="2">
    <source>
        <dbReference type="Pfam" id="PF02543"/>
    </source>
</evidence>